<evidence type="ECO:0000256" key="1">
    <source>
        <dbReference type="ARBA" id="ARBA00009296"/>
    </source>
</evidence>
<dbReference type="Proteomes" id="UP000727857">
    <property type="component" value="Unassembled WGS sequence"/>
</dbReference>
<comment type="caution">
    <text evidence="8">The sequence shown here is derived from an EMBL/GenBank/DDBJ whole genome shotgun (WGS) entry which is preliminary data.</text>
</comment>
<evidence type="ECO:0000256" key="4">
    <source>
        <dbReference type="ARBA" id="ARBA00022980"/>
    </source>
</evidence>
<keyword evidence="4 7" id="KW-0689">Ribosomal protein</keyword>
<dbReference type="InterPro" id="IPR002150">
    <property type="entry name" value="Ribosomal_bL31"/>
</dbReference>
<evidence type="ECO:0000256" key="2">
    <source>
        <dbReference type="ARBA" id="ARBA00022730"/>
    </source>
</evidence>
<comment type="cofactor">
    <cofactor evidence="7">
        <name>Zn(2+)</name>
        <dbReference type="ChEBI" id="CHEBI:29105"/>
    </cofactor>
    <text evidence="7">Binds 1 zinc ion per subunit.</text>
</comment>
<feature type="binding site" evidence="7">
    <location>
        <position position="16"/>
    </location>
    <ligand>
        <name>Zn(2+)</name>
        <dbReference type="ChEBI" id="CHEBI:29105"/>
    </ligand>
</feature>
<dbReference type="InterPro" id="IPR034704">
    <property type="entry name" value="Ribosomal_bL28/bL31-like_sf"/>
</dbReference>
<name>A0A940ICU0_9FIRM</name>
<evidence type="ECO:0000256" key="5">
    <source>
        <dbReference type="ARBA" id="ARBA00023274"/>
    </source>
</evidence>
<dbReference type="NCBIfam" id="TIGR00105">
    <property type="entry name" value="L31"/>
    <property type="match status" value="1"/>
</dbReference>
<organism evidence="8 9">
    <name type="scientific">Candidatus Stercoripulliclostridium pullicola</name>
    <dbReference type="NCBI Taxonomy" id="2840953"/>
    <lineage>
        <taxon>Bacteria</taxon>
        <taxon>Bacillati</taxon>
        <taxon>Bacillota</taxon>
        <taxon>Clostridia</taxon>
        <taxon>Eubacteriales</taxon>
        <taxon>Candidatus Stercoripulliclostridium</taxon>
    </lineage>
</organism>
<dbReference type="GO" id="GO:1990904">
    <property type="term" value="C:ribonucleoprotein complex"/>
    <property type="evidence" value="ECO:0007669"/>
    <property type="project" value="UniProtKB-KW"/>
</dbReference>
<evidence type="ECO:0000256" key="3">
    <source>
        <dbReference type="ARBA" id="ARBA00022884"/>
    </source>
</evidence>
<sequence>MKEKLHPNYKVVDVVCACGAKFRAGTTKNVDVLKVDICNQCHPFYTGKQKIVDAGGRVDSFYKRYGRK</sequence>
<feature type="binding site" evidence="7">
    <location>
        <position position="41"/>
    </location>
    <ligand>
        <name>Zn(2+)</name>
        <dbReference type="ChEBI" id="CHEBI:29105"/>
    </ligand>
</feature>
<dbReference type="Gene3D" id="4.10.830.30">
    <property type="entry name" value="Ribosomal protein L31"/>
    <property type="match status" value="1"/>
</dbReference>
<reference evidence="8" key="1">
    <citation type="submission" date="2020-10" db="EMBL/GenBank/DDBJ databases">
        <authorList>
            <person name="Gilroy R."/>
        </authorList>
    </citation>
    <scope>NUCLEOTIDE SEQUENCE</scope>
    <source>
        <strain evidence="8">517</strain>
    </source>
</reference>
<keyword evidence="7" id="KW-0862">Zinc</keyword>
<dbReference type="GO" id="GO:0006412">
    <property type="term" value="P:translation"/>
    <property type="evidence" value="ECO:0007669"/>
    <property type="project" value="UniProtKB-UniRule"/>
</dbReference>
<dbReference type="NCBIfam" id="NF000612">
    <property type="entry name" value="PRK00019.1"/>
    <property type="match status" value="1"/>
</dbReference>
<gene>
    <name evidence="7 8" type="primary">rpmE</name>
    <name evidence="8" type="ORF">IAB16_01125</name>
</gene>
<keyword evidence="5 7" id="KW-0687">Ribonucleoprotein</keyword>
<dbReference type="Pfam" id="PF01197">
    <property type="entry name" value="Ribosomal_L31"/>
    <property type="match status" value="1"/>
</dbReference>
<keyword evidence="7" id="KW-0479">Metal-binding</keyword>
<comment type="subunit">
    <text evidence="7">Part of the 50S ribosomal subunit.</text>
</comment>
<feature type="binding site" evidence="7">
    <location>
        <position position="38"/>
    </location>
    <ligand>
        <name>Zn(2+)</name>
        <dbReference type="ChEBI" id="CHEBI:29105"/>
    </ligand>
</feature>
<dbReference type="InterPro" id="IPR027491">
    <property type="entry name" value="Ribosomal_bL31_A"/>
</dbReference>
<dbReference type="PRINTS" id="PR01249">
    <property type="entry name" value="RIBOSOMALL31"/>
</dbReference>
<keyword evidence="3 7" id="KW-0694">RNA-binding</keyword>
<dbReference type="PANTHER" id="PTHR33280:SF1">
    <property type="entry name" value="LARGE RIBOSOMAL SUBUNIT PROTEIN BL31C"/>
    <property type="match status" value="1"/>
</dbReference>
<dbReference type="GO" id="GO:0046872">
    <property type="term" value="F:metal ion binding"/>
    <property type="evidence" value="ECO:0007669"/>
    <property type="project" value="UniProtKB-KW"/>
</dbReference>
<keyword evidence="2 7" id="KW-0699">rRNA-binding</keyword>
<dbReference type="EMBL" id="JADINF010000028">
    <property type="protein sequence ID" value="MBO8423613.1"/>
    <property type="molecule type" value="Genomic_DNA"/>
</dbReference>
<dbReference type="SUPFAM" id="SSF143800">
    <property type="entry name" value="L28p-like"/>
    <property type="match status" value="1"/>
</dbReference>
<dbReference type="GO" id="GO:0003735">
    <property type="term" value="F:structural constituent of ribosome"/>
    <property type="evidence" value="ECO:0007669"/>
    <property type="project" value="InterPro"/>
</dbReference>
<comment type="similarity">
    <text evidence="1 7">Belongs to the bacterial ribosomal protein bL31 family. Type A subfamily.</text>
</comment>
<dbReference type="GO" id="GO:0019843">
    <property type="term" value="F:rRNA binding"/>
    <property type="evidence" value="ECO:0007669"/>
    <property type="project" value="UniProtKB-KW"/>
</dbReference>
<evidence type="ECO:0000256" key="6">
    <source>
        <dbReference type="ARBA" id="ARBA00035687"/>
    </source>
</evidence>
<comment type="function">
    <text evidence="7">Binds the 23S rRNA.</text>
</comment>
<dbReference type="AlphaFoldDB" id="A0A940ICU0"/>
<dbReference type="PANTHER" id="PTHR33280">
    <property type="entry name" value="50S RIBOSOMAL PROTEIN L31, CHLOROPLASTIC"/>
    <property type="match status" value="1"/>
</dbReference>
<reference evidence="8" key="2">
    <citation type="journal article" date="2021" name="PeerJ">
        <title>Extensive microbial diversity within the chicken gut microbiome revealed by metagenomics and culture.</title>
        <authorList>
            <person name="Gilroy R."/>
            <person name="Ravi A."/>
            <person name="Getino M."/>
            <person name="Pursley I."/>
            <person name="Horton D.L."/>
            <person name="Alikhan N.F."/>
            <person name="Baker D."/>
            <person name="Gharbi K."/>
            <person name="Hall N."/>
            <person name="Watson M."/>
            <person name="Adriaenssens E.M."/>
            <person name="Foster-Nyarko E."/>
            <person name="Jarju S."/>
            <person name="Secka A."/>
            <person name="Antonio M."/>
            <person name="Oren A."/>
            <person name="Chaudhuri R.R."/>
            <person name="La Ragione R."/>
            <person name="Hildebrand F."/>
            <person name="Pallen M.J."/>
        </authorList>
    </citation>
    <scope>NUCLEOTIDE SEQUENCE</scope>
    <source>
        <strain evidence="8">517</strain>
    </source>
</reference>
<evidence type="ECO:0000313" key="8">
    <source>
        <dbReference type="EMBL" id="MBO8423613.1"/>
    </source>
</evidence>
<dbReference type="GO" id="GO:0005840">
    <property type="term" value="C:ribosome"/>
    <property type="evidence" value="ECO:0007669"/>
    <property type="project" value="UniProtKB-KW"/>
</dbReference>
<feature type="binding site" evidence="7">
    <location>
        <position position="18"/>
    </location>
    <ligand>
        <name>Zn(2+)</name>
        <dbReference type="ChEBI" id="CHEBI:29105"/>
    </ligand>
</feature>
<accession>A0A940ICU0</accession>
<proteinExistence type="inferred from homology"/>
<dbReference type="HAMAP" id="MF_00501">
    <property type="entry name" value="Ribosomal_bL31_1"/>
    <property type="match status" value="1"/>
</dbReference>
<protein>
    <recommendedName>
        <fullName evidence="6 7">Large ribosomal subunit protein bL31</fullName>
    </recommendedName>
</protein>
<dbReference type="PROSITE" id="PS01143">
    <property type="entry name" value="RIBOSOMAL_L31"/>
    <property type="match status" value="1"/>
</dbReference>
<dbReference type="InterPro" id="IPR042105">
    <property type="entry name" value="Ribosomal_bL31_sf"/>
</dbReference>
<evidence type="ECO:0000313" key="9">
    <source>
        <dbReference type="Proteomes" id="UP000727857"/>
    </source>
</evidence>
<evidence type="ECO:0000256" key="7">
    <source>
        <dbReference type="HAMAP-Rule" id="MF_00501"/>
    </source>
</evidence>